<proteinExistence type="predicted"/>
<dbReference type="Gene3D" id="2.120.10.30">
    <property type="entry name" value="TolB, C-terminal domain"/>
    <property type="match status" value="2"/>
</dbReference>
<reference evidence="3" key="1">
    <citation type="submission" date="2022-07" db="EMBL/GenBank/DDBJ databases">
        <title>Tahibacter sp., a new gammaproteobacterium isolated from the silt sample collected at pig farm.</title>
        <authorList>
            <person name="Chen H."/>
        </authorList>
    </citation>
    <scope>NUCLEOTIDE SEQUENCE</scope>
    <source>
        <strain evidence="3">P2K</strain>
    </source>
</reference>
<dbReference type="PROSITE" id="PS51352">
    <property type="entry name" value="THIOREDOXIN_2"/>
    <property type="match status" value="1"/>
</dbReference>
<dbReference type="Pfam" id="PF01436">
    <property type="entry name" value="NHL"/>
    <property type="match status" value="1"/>
</dbReference>
<organism evidence="3 4">
    <name type="scientific">Tahibacter harae</name>
    <dbReference type="NCBI Taxonomy" id="2963937"/>
    <lineage>
        <taxon>Bacteria</taxon>
        <taxon>Pseudomonadati</taxon>
        <taxon>Pseudomonadota</taxon>
        <taxon>Gammaproteobacteria</taxon>
        <taxon>Lysobacterales</taxon>
        <taxon>Rhodanobacteraceae</taxon>
        <taxon>Tahibacter</taxon>
    </lineage>
</organism>
<evidence type="ECO:0000313" key="4">
    <source>
        <dbReference type="Proteomes" id="UP001165498"/>
    </source>
</evidence>
<dbReference type="InterPro" id="IPR013740">
    <property type="entry name" value="Redoxin"/>
</dbReference>
<dbReference type="InterPro" id="IPR013766">
    <property type="entry name" value="Thioredoxin_domain"/>
</dbReference>
<gene>
    <name evidence="3" type="ORF">NM961_11625</name>
</gene>
<feature type="domain" description="Thioredoxin" evidence="2">
    <location>
        <begin position="1"/>
        <end position="146"/>
    </location>
</feature>
<dbReference type="InterPro" id="IPR036249">
    <property type="entry name" value="Thioredoxin-like_sf"/>
</dbReference>
<keyword evidence="4" id="KW-1185">Reference proteome</keyword>
<evidence type="ECO:0000256" key="1">
    <source>
        <dbReference type="ARBA" id="ARBA00022737"/>
    </source>
</evidence>
<comment type="caution">
    <text evidence="3">The sequence shown here is derived from an EMBL/GenBank/DDBJ whole genome shotgun (WGS) entry which is preliminary data.</text>
</comment>
<dbReference type="Pfam" id="PF08534">
    <property type="entry name" value="Redoxin"/>
    <property type="match status" value="1"/>
</dbReference>
<dbReference type="InterPro" id="IPR001258">
    <property type="entry name" value="NHL_repeat"/>
</dbReference>
<accession>A0ABT1QSW2</accession>
<dbReference type="SUPFAM" id="SSF101898">
    <property type="entry name" value="NHL repeat"/>
    <property type="match status" value="1"/>
</dbReference>
<dbReference type="PANTHER" id="PTHR46388">
    <property type="entry name" value="NHL REPEAT-CONTAINING PROTEIN 2"/>
    <property type="match status" value="1"/>
</dbReference>
<keyword evidence="1" id="KW-0677">Repeat</keyword>
<sequence length="475" mass="51422">MGQQAEVFEFPPGLEWVNTDQAPAAAALRGRVTLLYFWTFDCVNCINLLAELDWLQNRHHDGLCVIGVHVPRYTGQRDGAAVLKAVNRHQLRHPVASDPGYGLWQKFGLQAWPSVVLLDAQGRVVAIHTGEGHRQELDRRIAALLEDAVGQDSRVYEAWPAVGRNEPRLPLAFPARVVATEQHLYISDTAHHRVIETTLDGTLQRQFGAGNAGYWDGHLRDCGLSSPQGLAVGREYLYIADSGNHAIRRVHLLSGGVDTVAGTGKMGRDRPQQHPAPTTVSLCMPVDLALHNEHLYFSVAGQHQIWDLDLNRRSLDILAGSGRFGMEAGSGLYASFAQPAGLAVLANALIVADAGAGAIRAVRLSDRQVTTVVGAGPWDFGDAAGAREAVRLQHPLGVATDPRGLIFVADSYNSKLKAINLKSGETRTFNLPCTLRQPEGVSCSQGALWVANTNSHEIVRVDLANGSCRPIAVSE</sequence>
<dbReference type="PANTHER" id="PTHR46388:SF2">
    <property type="entry name" value="NHL REPEAT-CONTAINING PROTEIN 2"/>
    <property type="match status" value="1"/>
</dbReference>
<dbReference type="Gene3D" id="3.40.30.10">
    <property type="entry name" value="Glutaredoxin"/>
    <property type="match status" value="1"/>
</dbReference>
<dbReference type="RefSeq" id="WP_255914515.1">
    <property type="nucleotide sequence ID" value="NZ_JANFQO010000009.1"/>
</dbReference>
<dbReference type="InterPro" id="IPR011042">
    <property type="entry name" value="6-blade_b-propeller_TolB-like"/>
</dbReference>
<protein>
    <submittedName>
        <fullName evidence="3">Redoxin family protein</fullName>
    </submittedName>
</protein>
<evidence type="ECO:0000259" key="2">
    <source>
        <dbReference type="PROSITE" id="PS51352"/>
    </source>
</evidence>
<dbReference type="Proteomes" id="UP001165498">
    <property type="component" value="Unassembled WGS sequence"/>
</dbReference>
<dbReference type="EMBL" id="JANFQO010000009">
    <property type="protein sequence ID" value="MCQ4165359.1"/>
    <property type="molecule type" value="Genomic_DNA"/>
</dbReference>
<dbReference type="SUPFAM" id="SSF52833">
    <property type="entry name" value="Thioredoxin-like"/>
    <property type="match status" value="1"/>
</dbReference>
<name>A0ABT1QSW2_9GAMM</name>
<evidence type="ECO:0000313" key="3">
    <source>
        <dbReference type="EMBL" id="MCQ4165359.1"/>
    </source>
</evidence>